<dbReference type="AlphaFoldDB" id="A0A371JC84"/>
<dbReference type="OrthoDB" id="2077298at2"/>
<dbReference type="Proteomes" id="UP000216411">
    <property type="component" value="Unassembled WGS sequence"/>
</dbReference>
<organism evidence="1 2">
    <name type="scientific">Lachnotalea glycerini</name>
    <dbReference type="NCBI Taxonomy" id="1763509"/>
    <lineage>
        <taxon>Bacteria</taxon>
        <taxon>Bacillati</taxon>
        <taxon>Bacillota</taxon>
        <taxon>Clostridia</taxon>
        <taxon>Lachnospirales</taxon>
        <taxon>Lachnospiraceae</taxon>
        <taxon>Lachnotalea</taxon>
    </lineage>
</organism>
<dbReference type="Pfam" id="PF22337">
    <property type="entry name" value="Phage_fiber_rpt"/>
    <property type="match status" value="1"/>
</dbReference>
<dbReference type="InterPro" id="IPR054500">
    <property type="entry name" value="Phage_fiber_rpt"/>
</dbReference>
<reference evidence="1 2" key="1">
    <citation type="journal article" date="2017" name="Genome Announc.">
        <title>Draft Genome Sequence of a Sporulating and Motile Strain of Lachnotalea glycerini Isolated from Water in Quebec City, Canada.</title>
        <authorList>
            <person name="Maheux A.F."/>
            <person name="Boudreau D.K."/>
            <person name="Berube E."/>
            <person name="Boissinot M."/>
            <person name="Raymond F."/>
            <person name="Brodeur S."/>
            <person name="Corbeil J."/>
            <person name="Isabel S."/>
            <person name="Omar R.F."/>
            <person name="Bergeron M.G."/>
        </authorList>
    </citation>
    <scope>NUCLEOTIDE SEQUENCE [LARGE SCALE GENOMIC DNA]</scope>
    <source>
        <strain evidence="1 2">CCRI-19302</strain>
    </source>
</reference>
<proteinExistence type="predicted"/>
<evidence type="ECO:0000313" key="1">
    <source>
        <dbReference type="EMBL" id="RDY30361.1"/>
    </source>
</evidence>
<gene>
    <name evidence="1" type="ORF">CG710_014980</name>
</gene>
<dbReference type="RefSeq" id="WP_115804237.1">
    <property type="nucleotide sequence ID" value="NZ_NOKA02000039.1"/>
</dbReference>
<comment type="caution">
    <text evidence="1">The sequence shown here is derived from an EMBL/GenBank/DDBJ whole genome shotgun (WGS) entry which is preliminary data.</text>
</comment>
<dbReference type="EMBL" id="NOKA02000039">
    <property type="protein sequence ID" value="RDY30361.1"/>
    <property type="molecule type" value="Genomic_DNA"/>
</dbReference>
<protein>
    <submittedName>
        <fullName evidence="1">Uncharacterized protein</fullName>
    </submittedName>
</protein>
<accession>A0A371JC84</accession>
<keyword evidence="2" id="KW-1185">Reference proteome</keyword>
<sequence length="243" mass="26158">METTNNGVQKAQFQEINIASFNNNAAVLDEHISNKDIHVKVCNIAGIAESDELKQIDCTDTNRTLWGKIKKTISVLIGHLDKAASETTLGHIKIGTGLEMQDGVAKVKIVNDLTTNDSESAMSAAMGGQLKDNFMSIKNELNKDAFIVPPLVMEKGLTLVSGGYLQIGKMTYINIQLKATSAINNIPVSYSLPIPKAGQIIPLSAFQLANGLAQRCFVHTNGDLYANIAENQRIAIAGSYVAV</sequence>
<evidence type="ECO:0000313" key="2">
    <source>
        <dbReference type="Proteomes" id="UP000216411"/>
    </source>
</evidence>
<name>A0A371JC84_9FIRM</name>